<accession>A0A9N9PRY5</accession>
<keyword evidence="3" id="KW-1185">Reference proteome</keyword>
<evidence type="ECO:0000256" key="1">
    <source>
        <dbReference type="SAM" id="MobiDB-lite"/>
    </source>
</evidence>
<gene>
    <name evidence="2" type="ORF">HYFRA_00010059</name>
</gene>
<dbReference type="AlphaFoldDB" id="A0A9N9PRY5"/>
<feature type="region of interest" description="Disordered" evidence="1">
    <location>
        <begin position="1"/>
        <end position="25"/>
    </location>
</feature>
<proteinExistence type="predicted"/>
<comment type="caution">
    <text evidence="2">The sequence shown here is derived from an EMBL/GenBank/DDBJ whole genome shotgun (WGS) entry which is preliminary data.</text>
</comment>
<organism evidence="2 3">
    <name type="scientific">Hymenoscyphus fraxineus</name>
    <dbReference type="NCBI Taxonomy" id="746836"/>
    <lineage>
        <taxon>Eukaryota</taxon>
        <taxon>Fungi</taxon>
        <taxon>Dikarya</taxon>
        <taxon>Ascomycota</taxon>
        <taxon>Pezizomycotina</taxon>
        <taxon>Leotiomycetes</taxon>
        <taxon>Helotiales</taxon>
        <taxon>Helotiaceae</taxon>
        <taxon>Hymenoscyphus</taxon>
    </lineage>
</organism>
<dbReference type="EMBL" id="CAJVRL010000051">
    <property type="protein sequence ID" value="CAG8953600.1"/>
    <property type="molecule type" value="Genomic_DNA"/>
</dbReference>
<name>A0A9N9PRY5_9HELO</name>
<protein>
    <submittedName>
        <fullName evidence="2">Uncharacterized protein</fullName>
    </submittedName>
</protein>
<reference evidence="2" key="1">
    <citation type="submission" date="2021-07" db="EMBL/GenBank/DDBJ databases">
        <authorList>
            <person name="Durling M."/>
        </authorList>
    </citation>
    <scope>NUCLEOTIDE SEQUENCE</scope>
</reference>
<dbReference type="Proteomes" id="UP000696280">
    <property type="component" value="Unassembled WGS sequence"/>
</dbReference>
<evidence type="ECO:0000313" key="3">
    <source>
        <dbReference type="Proteomes" id="UP000696280"/>
    </source>
</evidence>
<evidence type="ECO:0000313" key="2">
    <source>
        <dbReference type="EMBL" id="CAG8953600.1"/>
    </source>
</evidence>
<sequence>MTPGMLSPSRGPANRSAPFWEPQATPSPAFLRSVDSILAGGGGTKMGVEARSHALSAVASDHEREATERILGTFCDSISALVEGTARQDRAIKNAAERGLA</sequence>